<dbReference type="VEuPathDB" id="FungiDB:H257_14208"/>
<gene>
    <name evidence="2" type="ORF">AaE_000106</name>
</gene>
<protein>
    <submittedName>
        <fullName evidence="2">Uncharacterized protein</fullName>
    </submittedName>
</protein>
<dbReference type="Proteomes" id="UP000469452">
    <property type="component" value="Unassembled WGS sequence"/>
</dbReference>
<reference evidence="2 3" key="1">
    <citation type="submission" date="2019-06" db="EMBL/GenBank/DDBJ databases">
        <title>Genomics analysis of Aphanomyces spp. identifies a new class of oomycete effector associated with host adaptation.</title>
        <authorList>
            <person name="Gaulin E."/>
        </authorList>
    </citation>
    <scope>NUCLEOTIDE SEQUENCE [LARGE SCALE GENOMIC DNA]</scope>
    <source>
        <strain evidence="2 3">E</strain>
    </source>
</reference>
<dbReference type="AlphaFoldDB" id="A0A6A5AZW7"/>
<comment type="caution">
    <text evidence="2">The sequence shown here is derived from an EMBL/GenBank/DDBJ whole genome shotgun (WGS) entry which is preliminary data.</text>
</comment>
<evidence type="ECO:0000313" key="3">
    <source>
        <dbReference type="Proteomes" id="UP000469452"/>
    </source>
</evidence>
<name>A0A6A5AZW7_APHAT</name>
<dbReference type="EMBL" id="VJMI01000219">
    <property type="protein sequence ID" value="KAF0776195.1"/>
    <property type="molecule type" value="Genomic_DNA"/>
</dbReference>
<feature type="region of interest" description="Disordered" evidence="1">
    <location>
        <begin position="188"/>
        <end position="213"/>
    </location>
</feature>
<evidence type="ECO:0000313" key="2">
    <source>
        <dbReference type="EMBL" id="KAF0776195.1"/>
    </source>
</evidence>
<proteinExistence type="predicted"/>
<sequence>MRQYITVCSGGNPPPIAPTIPGEKPYEATTSTLNNSMDMDISDDSIELSVDALEESCDFGAPGNTAASVHNFDDAFFESLGLIVVPPPERIDTPKASPCYSISSFSSLEGRLSPTAIPSTPPLPLRRLSFDPPKLSFPTASIDLHPPRSSPEQDTYNFQDKGATSHFVLNETKAGPHDRVLVDEWTRNSKETPEKTAIREQWSKKEAKQESTTSTTSCHECPQQAIRHKACRLGRYSIDLPVGRHWVAAALWTIVV</sequence>
<feature type="compositionally biased region" description="Basic and acidic residues" evidence="1">
    <location>
        <begin position="188"/>
        <end position="209"/>
    </location>
</feature>
<organism evidence="2 3">
    <name type="scientific">Aphanomyces astaci</name>
    <name type="common">Crayfish plague agent</name>
    <dbReference type="NCBI Taxonomy" id="112090"/>
    <lineage>
        <taxon>Eukaryota</taxon>
        <taxon>Sar</taxon>
        <taxon>Stramenopiles</taxon>
        <taxon>Oomycota</taxon>
        <taxon>Saprolegniomycetes</taxon>
        <taxon>Saprolegniales</taxon>
        <taxon>Verrucalvaceae</taxon>
        <taxon>Aphanomyces</taxon>
    </lineage>
</organism>
<accession>A0A6A5AZW7</accession>
<evidence type="ECO:0000256" key="1">
    <source>
        <dbReference type="SAM" id="MobiDB-lite"/>
    </source>
</evidence>